<feature type="compositionally biased region" description="Basic and acidic residues" evidence="1">
    <location>
        <begin position="1"/>
        <end position="21"/>
    </location>
</feature>
<feature type="compositionally biased region" description="Acidic residues" evidence="1">
    <location>
        <begin position="94"/>
        <end position="108"/>
    </location>
</feature>
<dbReference type="AlphaFoldDB" id="A0A7S3F5W8"/>
<name>A0A7S3F5W8_9VIRI</name>
<evidence type="ECO:0000313" key="2">
    <source>
        <dbReference type="EMBL" id="CAE0126698.1"/>
    </source>
</evidence>
<accession>A0A7S3F5W8</accession>
<feature type="region of interest" description="Disordered" evidence="1">
    <location>
        <begin position="1"/>
        <end position="110"/>
    </location>
</feature>
<protein>
    <submittedName>
        <fullName evidence="2">Uncharacterized protein</fullName>
    </submittedName>
</protein>
<dbReference type="EMBL" id="HBHY01001889">
    <property type="protein sequence ID" value="CAE0126698.1"/>
    <property type="molecule type" value="Transcribed_RNA"/>
</dbReference>
<reference evidence="2" key="1">
    <citation type="submission" date="2021-01" db="EMBL/GenBank/DDBJ databases">
        <authorList>
            <person name="Corre E."/>
            <person name="Pelletier E."/>
            <person name="Niang G."/>
            <person name="Scheremetjew M."/>
            <person name="Finn R."/>
            <person name="Kale V."/>
            <person name="Holt S."/>
            <person name="Cochrane G."/>
            <person name="Meng A."/>
            <person name="Brown T."/>
            <person name="Cohen L."/>
        </authorList>
    </citation>
    <scope>NUCLEOTIDE SEQUENCE</scope>
    <source>
        <strain evidence="2">RCC927</strain>
    </source>
</reference>
<gene>
    <name evidence="2" type="ORF">PSIN1315_LOCUS1180</name>
</gene>
<proteinExistence type="predicted"/>
<sequence>MLDEARAEVERRDAFVTEREAALAASDDSESGDGGWGAGAKEPCDGDGAPEGDSPDSVPSPTAAEGNAGAAIERSESGEVDSNLGVGDVAPAAEPEDEEAGADAEDAADSVVVAAEDADAVEAGRLHCEGDDVGHG</sequence>
<organism evidence="2">
    <name type="scientific">Prasinoderma singulare</name>
    <dbReference type="NCBI Taxonomy" id="676789"/>
    <lineage>
        <taxon>Eukaryota</taxon>
        <taxon>Viridiplantae</taxon>
        <taxon>Prasinodermophyta</taxon>
        <taxon>Prasinodermophyceae</taxon>
        <taxon>Prasinodermales</taxon>
        <taxon>Prasinodermaceae</taxon>
        <taxon>Prasinoderma</taxon>
    </lineage>
</organism>
<evidence type="ECO:0000256" key="1">
    <source>
        <dbReference type="SAM" id="MobiDB-lite"/>
    </source>
</evidence>